<evidence type="ECO:0000256" key="2">
    <source>
        <dbReference type="ARBA" id="ARBA00022692"/>
    </source>
</evidence>
<keyword evidence="3 5" id="KW-1133">Transmembrane helix</keyword>
<reference evidence="8 10" key="2">
    <citation type="submission" date="2018-08" db="EMBL/GenBank/DDBJ databases">
        <title>Genome Sequence of Clavibacter michiganensis Subspecies type strains, and the Atypical Peach-Colored Strains Isolated from Tomato.</title>
        <authorList>
            <person name="Osdaghi E."/>
            <person name="Portier P."/>
            <person name="Briand M."/>
            <person name="Jacques M.-A."/>
        </authorList>
    </citation>
    <scope>NUCLEOTIDE SEQUENCE [LARGE SCALE GENOMIC DNA]</scope>
    <source>
        <strain evidence="8 10">CFBP 6488</strain>
    </source>
</reference>
<dbReference type="GO" id="GO:0016020">
    <property type="term" value="C:membrane"/>
    <property type="evidence" value="ECO:0007669"/>
    <property type="project" value="UniProtKB-SubCell"/>
</dbReference>
<gene>
    <name evidence="8" type="ORF">DZF93_06635</name>
    <name evidence="7" type="ORF">VO01_03920</name>
</gene>
<dbReference type="PATRIC" id="fig|33014.5.peg.819"/>
<feature type="transmembrane region" description="Helical" evidence="5">
    <location>
        <begin position="15"/>
        <end position="38"/>
    </location>
</feature>
<keyword evidence="4 5" id="KW-0472">Membrane</keyword>
<proteinExistence type="predicted"/>
<dbReference type="HOGENOM" id="CLU_083873_2_0_11"/>
<evidence type="ECO:0000313" key="8">
    <source>
        <dbReference type="EMBL" id="RIJ43406.1"/>
    </source>
</evidence>
<dbReference type="KEGG" id="cmh:VO01_03920"/>
<organism evidence="7 9">
    <name type="scientific">Clavibacter michiganensis subsp. insidiosus</name>
    <dbReference type="NCBI Taxonomy" id="33014"/>
    <lineage>
        <taxon>Bacteria</taxon>
        <taxon>Bacillati</taxon>
        <taxon>Actinomycetota</taxon>
        <taxon>Actinomycetes</taxon>
        <taxon>Micrococcales</taxon>
        <taxon>Microbacteriaceae</taxon>
        <taxon>Clavibacter</taxon>
    </lineage>
</organism>
<evidence type="ECO:0000259" key="6">
    <source>
        <dbReference type="Pfam" id="PF04138"/>
    </source>
</evidence>
<dbReference type="AlphaFoldDB" id="A0A0D5CFF6"/>
<dbReference type="OrthoDB" id="4943658at2"/>
<evidence type="ECO:0000256" key="5">
    <source>
        <dbReference type="SAM" id="Phobius"/>
    </source>
</evidence>
<comment type="subcellular location">
    <subcellularLocation>
        <location evidence="1">Membrane</location>
        <topology evidence="1">Multi-pass membrane protein</topology>
    </subcellularLocation>
</comment>
<dbReference type="Pfam" id="PF04138">
    <property type="entry name" value="GtrA_DPMS_TM"/>
    <property type="match status" value="1"/>
</dbReference>
<evidence type="ECO:0000313" key="7">
    <source>
        <dbReference type="EMBL" id="AJW78388.1"/>
    </source>
</evidence>
<dbReference type="InterPro" id="IPR007267">
    <property type="entry name" value="GtrA_DPMS_TM"/>
</dbReference>
<protein>
    <submittedName>
        <fullName evidence="8">GtrA family protein</fullName>
    </submittedName>
    <submittedName>
        <fullName evidence="7">Polysaccharide biosynthesis protein GtrA</fullName>
    </submittedName>
</protein>
<keyword evidence="2 5" id="KW-0812">Transmembrane</keyword>
<name>A0A0D5CFF6_9MICO</name>
<dbReference type="EMBL" id="CP011043">
    <property type="protein sequence ID" value="AJW78388.1"/>
    <property type="molecule type" value="Genomic_DNA"/>
</dbReference>
<evidence type="ECO:0000313" key="10">
    <source>
        <dbReference type="Proteomes" id="UP000266634"/>
    </source>
</evidence>
<feature type="transmembrane region" description="Helical" evidence="5">
    <location>
        <begin position="50"/>
        <end position="72"/>
    </location>
</feature>
<reference evidence="7 9" key="1">
    <citation type="journal article" date="2015" name="Genome Announc.">
        <title>Complete Genome Sequence of Clavibacter michiganensis subsp. insidiosus R1-1 Using PacBio Single-Molecule Real-Time Technology.</title>
        <authorList>
            <person name="Lu Y."/>
            <person name="Samac D.A."/>
            <person name="Glazebrook J."/>
            <person name="Ishimaru C.A."/>
        </authorList>
    </citation>
    <scope>NUCLEOTIDE SEQUENCE [LARGE SCALE GENOMIC DNA]</scope>
    <source>
        <strain evidence="7 9">R1-1</strain>
    </source>
</reference>
<feature type="transmembrane region" description="Helical" evidence="5">
    <location>
        <begin position="93"/>
        <end position="111"/>
    </location>
</feature>
<dbReference type="GO" id="GO:0000271">
    <property type="term" value="P:polysaccharide biosynthetic process"/>
    <property type="evidence" value="ECO:0007669"/>
    <property type="project" value="InterPro"/>
</dbReference>
<dbReference type="Proteomes" id="UP000266634">
    <property type="component" value="Unassembled WGS sequence"/>
</dbReference>
<feature type="transmembrane region" description="Helical" evidence="5">
    <location>
        <begin position="117"/>
        <end position="137"/>
    </location>
</feature>
<dbReference type="EMBL" id="QWEA01000193">
    <property type="protein sequence ID" value="RIJ43406.1"/>
    <property type="molecule type" value="Genomic_DNA"/>
</dbReference>
<evidence type="ECO:0000256" key="3">
    <source>
        <dbReference type="ARBA" id="ARBA00022989"/>
    </source>
</evidence>
<evidence type="ECO:0000313" key="9">
    <source>
        <dbReference type="Proteomes" id="UP000032604"/>
    </source>
</evidence>
<evidence type="ECO:0000256" key="1">
    <source>
        <dbReference type="ARBA" id="ARBA00004141"/>
    </source>
</evidence>
<sequence>MAASRIRALLRDERVAFLLVGGFNTVFAFLLFAGLAATAGRVLDAAGLPVLGSLVPLAGSYAVAVLVAFALYRRLVFRVRGHVLRDLARFVSVYAVSIALNAVSLPLLVAAGVPRLVAQALIVVVITLISYVGHRWFSFRRPPDEGRAGR</sequence>
<dbReference type="RefSeq" id="WP_045527014.1">
    <property type="nucleotide sequence ID" value="NZ_CP011043.1"/>
</dbReference>
<evidence type="ECO:0000256" key="4">
    <source>
        <dbReference type="ARBA" id="ARBA00023136"/>
    </source>
</evidence>
<feature type="domain" description="GtrA/DPMS transmembrane" evidence="6">
    <location>
        <begin position="17"/>
        <end position="139"/>
    </location>
</feature>
<dbReference type="Proteomes" id="UP000032604">
    <property type="component" value="Chromosome"/>
</dbReference>
<accession>A0A0D5CFF6</accession>